<feature type="region of interest" description="Disordered" evidence="1">
    <location>
        <begin position="210"/>
        <end position="336"/>
    </location>
</feature>
<sequence length="449" mass="48813">MPSIDLAPFVDRVAALVDSSPPTDGRETRTWLVEPFLEALGWDPRADACVVERTVDDTHLEYVPTIDSVPALFVAVEAYDESLEKPRANALRQAMAWTGVDRAIYTNGREYLLLAGTTDIEYHVLEVAELADSQQVIATYSRDACSRRLEQHARDHVARQLAVERSQLIESIVDRLTAATVQGEIYAGEFESATDRFLDRLVVAFAKNREERPDSATDVAIRFDESTITDDGRSPTTDGKTSGRSGENGDARRTDDPVETGEPNSSGRKDDEEQRNGTRFQQTEGEAEPTAADEQSGSDSRDDDSSGTAGDTDLEGRPEGKENEAGEGTETEPDEGGEYIVRFFNDRGSIGAIGHSTSRGALVEATEYLLGRGLAGVEVPWSPDDATVTVLNDEPARSDGSPMAEPERLSNGLYLDTAGDDDDRADRVEALSARVGLRAMVSGGWDSED</sequence>
<feature type="compositionally biased region" description="Acidic residues" evidence="1">
    <location>
        <begin position="325"/>
        <end position="336"/>
    </location>
</feature>
<feature type="compositionally biased region" description="Basic and acidic residues" evidence="1">
    <location>
        <begin position="247"/>
        <end position="256"/>
    </location>
</feature>
<feature type="region of interest" description="Disordered" evidence="1">
    <location>
        <begin position="392"/>
        <end position="421"/>
    </location>
</feature>
<dbReference type="GeneID" id="56035160"/>
<evidence type="ECO:0000256" key="1">
    <source>
        <dbReference type="SAM" id="MobiDB-lite"/>
    </source>
</evidence>
<keyword evidence="3" id="KW-1185">Reference proteome</keyword>
<dbReference type="Proteomes" id="UP000509241">
    <property type="component" value="Chromosome"/>
</dbReference>
<feature type="compositionally biased region" description="Basic and acidic residues" evidence="1">
    <location>
        <begin position="314"/>
        <end position="324"/>
    </location>
</feature>
<evidence type="ECO:0000313" key="3">
    <source>
        <dbReference type="Proteomes" id="UP000509241"/>
    </source>
</evidence>
<gene>
    <name evidence="2" type="ORF">HYG82_17675</name>
</gene>
<evidence type="ECO:0000313" key="2">
    <source>
        <dbReference type="EMBL" id="QLG50542.1"/>
    </source>
</evidence>
<dbReference type="KEGG" id="haly:HYG82_17675"/>
<dbReference type="OrthoDB" id="330911at2157"/>
<reference evidence="2 3" key="1">
    <citation type="submission" date="2020-07" db="EMBL/GenBank/DDBJ databases">
        <authorList>
            <person name="Cui H."/>
        </authorList>
    </citation>
    <scope>NUCLEOTIDE SEQUENCE [LARGE SCALE GENOMIC DNA]</scope>
    <source>
        <strain evidence="2 3">YPL8</strain>
    </source>
</reference>
<dbReference type="RefSeq" id="WP_179263145.1">
    <property type="nucleotide sequence ID" value="NZ_CP058601.1"/>
</dbReference>
<name>A0A7D5KYD8_9EURY</name>
<protein>
    <recommendedName>
        <fullName evidence="4">Restriction endonuclease</fullName>
    </recommendedName>
</protein>
<feature type="compositionally biased region" description="Basic and acidic residues" evidence="1">
    <location>
        <begin position="267"/>
        <end position="276"/>
    </location>
</feature>
<dbReference type="EMBL" id="CP058601">
    <property type="protein sequence ID" value="QLG50542.1"/>
    <property type="molecule type" value="Genomic_DNA"/>
</dbReference>
<accession>A0A7D5KYD8</accession>
<organism evidence="2 3">
    <name type="scientific">Natrinema halophilum</name>
    <dbReference type="NCBI Taxonomy" id="1699371"/>
    <lineage>
        <taxon>Archaea</taxon>
        <taxon>Methanobacteriati</taxon>
        <taxon>Methanobacteriota</taxon>
        <taxon>Stenosarchaea group</taxon>
        <taxon>Halobacteria</taxon>
        <taxon>Halobacteriales</taxon>
        <taxon>Natrialbaceae</taxon>
        <taxon>Natrinema</taxon>
    </lineage>
</organism>
<feature type="compositionally biased region" description="Polar residues" evidence="1">
    <location>
        <begin position="234"/>
        <end position="245"/>
    </location>
</feature>
<proteinExistence type="predicted"/>
<feature type="compositionally biased region" description="Basic and acidic residues" evidence="1">
    <location>
        <begin position="210"/>
        <end position="233"/>
    </location>
</feature>
<evidence type="ECO:0008006" key="4">
    <source>
        <dbReference type="Google" id="ProtNLM"/>
    </source>
</evidence>
<dbReference type="AlphaFoldDB" id="A0A7D5KYD8"/>